<dbReference type="InterPro" id="IPR003661">
    <property type="entry name" value="HisK_dim/P_dom"/>
</dbReference>
<dbReference type="EC" id="2.7.13.3" evidence="3"/>
<dbReference type="SUPFAM" id="SSF55874">
    <property type="entry name" value="ATPase domain of HSP90 chaperone/DNA topoisomerase II/histidine kinase"/>
    <property type="match status" value="1"/>
</dbReference>
<evidence type="ECO:0000256" key="15">
    <source>
        <dbReference type="SAM" id="Phobius"/>
    </source>
</evidence>
<keyword evidence="5" id="KW-0597">Phosphoprotein</keyword>
<dbReference type="InterPro" id="IPR005467">
    <property type="entry name" value="His_kinase_dom"/>
</dbReference>
<dbReference type="Gene3D" id="6.10.340.10">
    <property type="match status" value="1"/>
</dbReference>
<evidence type="ECO:0000256" key="3">
    <source>
        <dbReference type="ARBA" id="ARBA00012438"/>
    </source>
</evidence>
<keyword evidence="12" id="KW-0902">Two-component regulatory system</keyword>
<evidence type="ECO:0000256" key="14">
    <source>
        <dbReference type="SAM" id="Coils"/>
    </source>
</evidence>
<keyword evidence="7 15" id="KW-0812">Transmembrane</keyword>
<feature type="transmembrane region" description="Helical" evidence="15">
    <location>
        <begin position="39"/>
        <end position="61"/>
    </location>
</feature>
<keyword evidence="10" id="KW-0067">ATP-binding</keyword>
<evidence type="ECO:0000256" key="2">
    <source>
        <dbReference type="ARBA" id="ARBA00004651"/>
    </source>
</evidence>
<dbReference type="Gene3D" id="1.10.287.130">
    <property type="match status" value="1"/>
</dbReference>
<evidence type="ECO:0000313" key="19">
    <source>
        <dbReference type="Proteomes" id="UP000070252"/>
    </source>
</evidence>
<dbReference type="SMART" id="SM00304">
    <property type="entry name" value="HAMP"/>
    <property type="match status" value="1"/>
</dbReference>
<dbReference type="InterPro" id="IPR003594">
    <property type="entry name" value="HATPase_dom"/>
</dbReference>
<keyword evidence="14" id="KW-0175">Coiled coil</keyword>
<protein>
    <recommendedName>
        <fullName evidence="3">histidine kinase</fullName>
        <ecNumber evidence="3">2.7.13.3</ecNumber>
    </recommendedName>
</protein>
<evidence type="ECO:0000256" key="5">
    <source>
        <dbReference type="ARBA" id="ARBA00022553"/>
    </source>
</evidence>
<keyword evidence="4" id="KW-1003">Cell membrane</keyword>
<dbReference type="Pfam" id="PF00512">
    <property type="entry name" value="HisKA"/>
    <property type="match status" value="1"/>
</dbReference>
<keyword evidence="8" id="KW-0547">Nucleotide-binding</keyword>
<dbReference type="Pfam" id="PF00672">
    <property type="entry name" value="HAMP"/>
    <property type="match status" value="1"/>
</dbReference>
<feature type="transmembrane region" description="Helical" evidence="15">
    <location>
        <begin position="12"/>
        <end position="33"/>
    </location>
</feature>
<dbReference type="PROSITE" id="PS50109">
    <property type="entry name" value="HIS_KIN"/>
    <property type="match status" value="1"/>
</dbReference>
<comment type="catalytic activity">
    <reaction evidence="1">
        <text>ATP + protein L-histidine = ADP + protein N-phospho-L-histidine.</text>
        <dbReference type="EC" id="2.7.13.3"/>
    </reaction>
</comment>
<sequence length="361" mass="40366">MKKTKLFSKLIRSYVYFALTLGLVAAVFLMIALDIDTQTIEFTLPTLLLMLGLFGMSIYIFSQLMVKRITRPLEHIAEAIERMGKGEYKERLSITADYEFSVIQHRFNEMAESLEQAERENRRLQDSKQRMLADLSHDLKTPVTTIQGYAKALQVGLVDSEEKKERYLQLIYNKATVVTALIDDLFRLSKLERPDYPISVEQGDLAELLREIAADYYDSMEEKGMVMELDIPSGEVMADYDPGLMRRAIANLLSNAVQHNTGGTVVLIALEELAEDVRIRVQDNGGGISDELKDVIFDPFVRGDAARPGDGGTGLGLAISKQILELHRGELRLDNRNGLTVFELVVCKKSGTGEPAAGQEA</sequence>
<dbReference type="InterPro" id="IPR050398">
    <property type="entry name" value="HssS/ArlS-like"/>
</dbReference>
<dbReference type="CDD" id="cd06225">
    <property type="entry name" value="HAMP"/>
    <property type="match status" value="1"/>
</dbReference>
<keyword evidence="6" id="KW-0808">Transferase</keyword>
<reference evidence="18 19" key="1">
    <citation type="submission" date="2015-08" db="EMBL/GenBank/DDBJ databases">
        <title>Genome of Paenibacillus jilunlii.</title>
        <authorList>
            <person name="Sant'Anna F.H."/>
            <person name="Ambrosini A."/>
            <person name="Souza R."/>
            <person name="Bach E."/>
            <person name="Fernandes G."/>
            <person name="Balsanelli E."/>
            <person name="Baura V.A."/>
            <person name="Pedrosa F.O."/>
            <person name="Souza E.M."/>
            <person name="Passaglia L."/>
        </authorList>
    </citation>
    <scope>NUCLEOTIDE SEQUENCE [LARGE SCALE GENOMIC DNA]</scope>
    <source>
        <strain evidence="18 19">DSM 23019</strain>
    </source>
</reference>
<name>A0ABR5SPN1_9BACL</name>
<dbReference type="EMBL" id="LIPY01000122">
    <property type="protein sequence ID" value="KWX71342.1"/>
    <property type="molecule type" value="Genomic_DNA"/>
</dbReference>
<comment type="caution">
    <text evidence="18">The sequence shown here is derived from an EMBL/GenBank/DDBJ whole genome shotgun (WGS) entry which is preliminary data.</text>
</comment>
<accession>A0ABR5SPN1</accession>
<dbReference type="Proteomes" id="UP000070252">
    <property type="component" value="Unassembled WGS sequence"/>
</dbReference>
<dbReference type="InterPro" id="IPR036890">
    <property type="entry name" value="HATPase_C_sf"/>
</dbReference>
<dbReference type="PRINTS" id="PR00344">
    <property type="entry name" value="BCTRLSENSOR"/>
</dbReference>
<dbReference type="SUPFAM" id="SSF158472">
    <property type="entry name" value="HAMP domain-like"/>
    <property type="match status" value="1"/>
</dbReference>
<keyword evidence="13 15" id="KW-0472">Membrane</keyword>
<feature type="coiled-coil region" evidence="14">
    <location>
        <begin position="107"/>
        <end position="134"/>
    </location>
</feature>
<evidence type="ECO:0000256" key="6">
    <source>
        <dbReference type="ARBA" id="ARBA00022679"/>
    </source>
</evidence>
<dbReference type="Pfam" id="PF02518">
    <property type="entry name" value="HATPase_c"/>
    <property type="match status" value="1"/>
</dbReference>
<dbReference type="SMART" id="SM00388">
    <property type="entry name" value="HisKA"/>
    <property type="match status" value="1"/>
</dbReference>
<gene>
    <name evidence="18" type="ORF">AML91_24280</name>
</gene>
<evidence type="ECO:0000256" key="12">
    <source>
        <dbReference type="ARBA" id="ARBA00023012"/>
    </source>
</evidence>
<evidence type="ECO:0000256" key="10">
    <source>
        <dbReference type="ARBA" id="ARBA00022840"/>
    </source>
</evidence>
<evidence type="ECO:0000313" key="18">
    <source>
        <dbReference type="EMBL" id="KWX71342.1"/>
    </source>
</evidence>
<dbReference type="InterPro" id="IPR036097">
    <property type="entry name" value="HisK_dim/P_sf"/>
</dbReference>
<feature type="domain" description="HAMP" evidence="17">
    <location>
        <begin position="67"/>
        <end position="119"/>
    </location>
</feature>
<evidence type="ECO:0000256" key="11">
    <source>
        <dbReference type="ARBA" id="ARBA00022989"/>
    </source>
</evidence>
<dbReference type="GO" id="GO:0016301">
    <property type="term" value="F:kinase activity"/>
    <property type="evidence" value="ECO:0007669"/>
    <property type="project" value="UniProtKB-KW"/>
</dbReference>
<keyword evidence="9 18" id="KW-0418">Kinase</keyword>
<dbReference type="CDD" id="cd00082">
    <property type="entry name" value="HisKA"/>
    <property type="match status" value="1"/>
</dbReference>
<evidence type="ECO:0000256" key="9">
    <source>
        <dbReference type="ARBA" id="ARBA00022777"/>
    </source>
</evidence>
<dbReference type="InterPro" id="IPR003660">
    <property type="entry name" value="HAMP_dom"/>
</dbReference>
<feature type="domain" description="Histidine kinase" evidence="16">
    <location>
        <begin position="134"/>
        <end position="350"/>
    </location>
</feature>
<evidence type="ECO:0000256" key="13">
    <source>
        <dbReference type="ARBA" id="ARBA00023136"/>
    </source>
</evidence>
<keyword evidence="19" id="KW-1185">Reference proteome</keyword>
<evidence type="ECO:0000256" key="1">
    <source>
        <dbReference type="ARBA" id="ARBA00000085"/>
    </source>
</evidence>
<dbReference type="SUPFAM" id="SSF47384">
    <property type="entry name" value="Homodimeric domain of signal transducing histidine kinase"/>
    <property type="match status" value="1"/>
</dbReference>
<evidence type="ECO:0000259" key="17">
    <source>
        <dbReference type="PROSITE" id="PS50885"/>
    </source>
</evidence>
<dbReference type="InterPro" id="IPR004358">
    <property type="entry name" value="Sig_transdc_His_kin-like_C"/>
</dbReference>
<evidence type="ECO:0000256" key="7">
    <source>
        <dbReference type="ARBA" id="ARBA00022692"/>
    </source>
</evidence>
<keyword evidence="11 15" id="KW-1133">Transmembrane helix</keyword>
<dbReference type="SMART" id="SM00387">
    <property type="entry name" value="HATPase_c"/>
    <property type="match status" value="1"/>
</dbReference>
<proteinExistence type="predicted"/>
<dbReference type="Gene3D" id="3.30.565.10">
    <property type="entry name" value="Histidine kinase-like ATPase, C-terminal domain"/>
    <property type="match status" value="1"/>
</dbReference>
<organism evidence="18 19">
    <name type="scientific">Paenibacillus jilunlii</name>
    <dbReference type="NCBI Taxonomy" id="682956"/>
    <lineage>
        <taxon>Bacteria</taxon>
        <taxon>Bacillati</taxon>
        <taxon>Bacillota</taxon>
        <taxon>Bacilli</taxon>
        <taxon>Bacillales</taxon>
        <taxon>Paenibacillaceae</taxon>
        <taxon>Paenibacillus</taxon>
    </lineage>
</organism>
<evidence type="ECO:0000256" key="8">
    <source>
        <dbReference type="ARBA" id="ARBA00022741"/>
    </source>
</evidence>
<evidence type="ECO:0000259" key="16">
    <source>
        <dbReference type="PROSITE" id="PS50109"/>
    </source>
</evidence>
<evidence type="ECO:0000256" key="4">
    <source>
        <dbReference type="ARBA" id="ARBA00022475"/>
    </source>
</evidence>
<comment type="subcellular location">
    <subcellularLocation>
        <location evidence="2">Cell membrane</location>
        <topology evidence="2">Multi-pass membrane protein</topology>
    </subcellularLocation>
</comment>
<dbReference type="PANTHER" id="PTHR45528">
    <property type="entry name" value="SENSOR HISTIDINE KINASE CPXA"/>
    <property type="match status" value="1"/>
</dbReference>
<dbReference type="PANTHER" id="PTHR45528:SF1">
    <property type="entry name" value="SENSOR HISTIDINE KINASE CPXA"/>
    <property type="match status" value="1"/>
</dbReference>
<dbReference type="PROSITE" id="PS50885">
    <property type="entry name" value="HAMP"/>
    <property type="match status" value="1"/>
</dbReference>